<dbReference type="STRING" id="1121419.SAMN05443529_11348"/>
<comment type="similarity">
    <text evidence="1">Belongs to the type-I restriction system S methylase family.</text>
</comment>
<sequence>MSSSQWKTEKLGNIAHVQTGPFGSQLHNSDYVKSGTPIITVEHLGNRKIARSSVPFVCEADRIRLNKYSLKTGDLVFSRVGSVDRSSYVSEDENGWLFSGRCLRVRASDNSIYPKYLYYYFCLESMKEYIRSIAVGATMPSINTKILSEVTINYPPMREQKAIANTLSCLDDKVELNNRINQTLEEIAQAIFKNWFVDFEPFKDGEFEDSELGRIPKGWRVETLKSICKTITKGTTPTTLKKRFVDTGINFVKAESITDNHSFDTKKFAYIDEDTDYILKRSKIQENDILLTIAGTIGRFAMVTDNILPANTNQAIGIIRVEEKVINPLYVLNSFMCNCHKDFLESKVVHAVQANLSLGIIGNLPMIIPSEKALREYYGLATPIFEMKRQCISENEILITIRDALLPKLMSGEIRVTNEEVL</sequence>
<evidence type="ECO:0000313" key="6">
    <source>
        <dbReference type="Proteomes" id="UP000198656"/>
    </source>
</evidence>
<protein>
    <submittedName>
        <fullName evidence="5">Type I restriction enzyme, S subunit</fullName>
    </submittedName>
</protein>
<keyword evidence="6" id="KW-1185">Reference proteome</keyword>
<gene>
    <name evidence="5" type="ORF">SAMN05443529_11348</name>
</gene>
<dbReference type="InterPro" id="IPR044946">
    <property type="entry name" value="Restrct_endonuc_typeI_TRD_sf"/>
</dbReference>
<evidence type="ECO:0000256" key="3">
    <source>
        <dbReference type="ARBA" id="ARBA00023125"/>
    </source>
</evidence>
<evidence type="ECO:0000259" key="4">
    <source>
        <dbReference type="Pfam" id="PF01420"/>
    </source>
</evidence>
<dbReference type="EMBL" id="FNCP01000013">
    <property type="protein sequence ID" value="SDH42568.1"/>
    <property type="molecule type" value="Genomic_DNA"/>
</dbReference>
<dbReference type="Proteomes" id="UP000198656">
    <property type="component" value="Unassembled WGS sequence"/>
</dbReference>
<dbReference type="SUPFAM" id="SSF116734">
    <property type="entry name" value="DNA methylase specificity domain"/>
    <property type="match status" value="2"/>
</dbReference>
<name>A0A1G8CAZ3_9FIRM</name>
<reference evidence="6" key="1">
    <citation type="submission" date="2016-10" db="EMBL/GenBank/DDBJ databases">
        <authorList>
            <person name="Varghese N."/>
            <person name="Submissions S."/>
        </authorList>
    </citation>
    <scope>NUCLEOTIDE SEQUENCE [LARGE SCALE GENOMIC DNA]</scope>
    <source>
        <strain evidence="6">DSM 8344</strain>
    </source>
</reference>
<dbReference type="InterPro" id="IPR052021">
    <property type="entry name" value="Type-I_RS_S_subunit"/>
</dbReference>
<dbReference type="CDD" id="cd16961">
    <property type="entry name" value="RMtype1_S_TRD-CR_like"/>
    <property type="match status" value="1"/>
</dbReference>
<evidence type="ECO:0000313" key="5">
    <source>
        <dbReference type="EMBL" id="SDH42568.1"/>
    </source>
</evidence>
<keyword evidence="2" id="KW-0680">Restriction system</keyword>
<evidence type="ECO:0000256" key="2">
    <source>
        <dbReference type="ARBA" id="ARBA00022747"/>
    </source>
</evidence>
<organism evidence="5 6">
    <name type="scientific">Desulfosporosinus hippei DSM 8344</name>
    <dbReference type="NCBI Taxonomy" id="1121419"/>
    <lineage>
        <taxon>Bacteria</taxon>
        <taxon>Bacillati</taxon>
        <taxon>Bacillota</taxon>
        <taxon>Clostridia</taxon>
        <taxon>Eubacteriales</taxon>
        <taxon>Desulfitobacteriaceae</taxon>
        <taxon>Desulfosporosinus</taxon>
    </lineage>
</organism>
<evidence type="ECO:0000256" key="1">
    <source>
        <dbReference type="ARBA" id="ARBA00010923"/>
    </source>
</evidence>
<feature type="domain" description="Type I restriction modification DNA specificity" evidence="4">
    <location>
        <begin position="216"/>
        <end position="370"/>
    </location>
</feature>
<dbReference type="GO" id="GO:0009307">
    <property type="term" value="P:DNA restriction-modification system"/>
    <property type="evidence" value="ECO:0007669"/>
    <property type="project" value="UniProtKB-KW"/>
</dbReference>
<dbReference type="PANTHER" id="PTHR30408">
    <property type="entry name" value="TYPE-1 RESTRICTION ENZYME ECOKI SPECIFICITY PROTEIN"/>
    <property type="match status" value="1"/>
</dbReference>
<dbReference type="PANTHER" id="PTHR30408:SF13">
    <property type="entry name" value="TYPE I RESTRICTION ENZYME HINDI SPECIFICITY SUBUNIT"/>
    <property type="match status" value="1"/>
</dbReference>
<dbReference type="Pfam" id="PF01420">
    <property type="entry name" value="Methylase_S"/>
    <property type="match status" value="2"/>
</dbReference>
<keyword evidence="3" id="KW-0238">DNA-binding</keyword>
<feature type="domain" description="Type I restriction modification DNA specificity" evidence="4">
    <location>
        <begin position="4"/>
        <end position="186"/>
    </location>
</feature>
<dbReference type="AlphaFoldDB" id="A0A1G8CAZ3"/>
<dbReference type="InterPro" id="IPR000055">
    <property type="entry name" value="Restrct_endonuc_typeI_TRD"/>
</dbReference>
<dbReference type="GO" id="GO:0003677">
    <property type="term" value="F:DNA binding"/>
    <property type="evidence" value="ECO:0007669"/>
    <property type="project" value="UniProtKB-KW"/>
</dbReference>
<proteinExistence type="inferred from homology"/>
<dbReference type="RefSeq" id="WP_092333656.1">
    <property type="nucleotide sequence ID" value="NZ_FNCP01000013.1"/>
</dbReference>
<dbReference type="OrthoDB" id="9811611at2"/>
<accession>A0A1G8CAZ3</accession>
<dbReference type="Gene3D" id="3.90.220.20">
    <property type="entry name" value="DNA methylase specificity domains"/>
    <property type="match status" value="2"/>
</dbReference>